<evidence type="ECO:0000313" key="2">
    <source>
        <dbReference type="Proteomes" id="UP001474421"/>
    </source>
</evidence>
<keyword evidence="2" id="KW-1185">Reference proteome</keyword>
<dbReference type="GO" id="GO:0005200">
    <property type="term" value="F:structural constituent of cytoskeleton"/>
    <property type="evidence" value="ECO:0007669"/>
    <property type="project" value="InterPro"/>
</dbReference>
<dbReference type="InterPro" id="IPR003461">
    <property type="entry name" value="Keratin"/>
</dbReference>
<name>A0AAW1ALK3_CROAD</name>
<dbReference type="Pfam" id="PF02422">
    <property type="entry name" value="Keratin"/>
    <property type="match status" value="1"/>
</dbReference>
<comment type="caution">
    <text evidence="1">The sequence shown here is derived from an EMBL/GenBank/DDBJ whole genome shotgun (WGS) entry which is preliminary data.</text>
</comment>
<proteinExistence type="predicted"/>
<dbReference type="Proteomes" id="UP001474421">
    <property type="component" value="Unassembled WGS sequence"/>
</dbReference>
<organism evidence="1 2">
    <name type="scientific">Crotalus adamanteus</name>
    <name type="common">Eastern diamondback rattlesnake</name>
    <dbReference type="NCBI Taxonomy" id="8729"/>
    <lineage>
        <taxon>Eukaryota</taxon>
        <taxon>Metazoa</taxon>
        <taxon>Chordata</taxon>
        <taxon>Craniata</taxon>
        <taxon>Vertebrata</taxon>
        <taxon>Euteleostomi</taxon>
        <taxon>Lepidosauria</taxon>
        <taxon>Squamata</taxon>
        <taxon>Bifurcata</taxon>
        <taxon>Unidentata</taxon>
        <taxon>Episquamata</taxon>
        <taxon>Toxicofera</taxon>
        <taxon>Serpentes</taxon>
        <taxon>Colubroidea</taxon>
        <taxon>Viperidae</taxon>
        <taxon>Crotalinae</taxon>
        <taxon>Crotalus</taxon>
    </lineage>
</organism>
<sequence>MRRLNTEVLKLPLDSPVFTTSLRRRLTSQLNTMAYCGPACAVPSCASAPVVGFGSAGSRGLGCGLGYGGLGYGLGYGRGLGYGYGAGALAETSGSLGTLAGVIPQPINQIPPSEVTIQPPGFVITIPGSILSASCEPVAVGGNTPCAPGGLGQIGAGYFGGRLGRLGRRGSICTLPCNLPC</sequence>
<dbReference type="GO" id="GO:0005882">
    <property type="term" value="C:intermediate filament"/>
    <property type="evidence" value="ECO:0007669"/>
    <property type="project" value="InterPro"/>
</dbReference>
<accession>A0AAW1ALK3</accession>
<protein>
    <submittedName>
        <fullName evidence="1">Elastin-like</fullName>
    </submittedName>
</protein>
<gene>
    <name evidence="1" type="ORF">NXF25_018327</name>
</gene>
<dbReference type="EMBL" id="JAOTOJ010000019">
    <property type="protein sequence ID" value="KAK9390997.1"/>
    <property type="molecule type" value="Genomic_DNA"/>
</dbReference>
<evidence type="ECO:0000313" key="1">
    <source>
        <dbReference type="EMBL" id="KAK9390997.1"/>
    </source>
</evidence>
<dbReference type="AlphaFoldDB" id="A0AAW1ALK3"/>
<reference evidence="1 2" key="1">
    <citation type="journal article" date="2024" name="Proc. Natl. Acad. Sci. U.S.A.">
        <title>The genetic regulatory architecture and epigenomic basis for age-related changes in rattlesnake venom.</title>
        <authorList>
            <person name="Hogan M.P."/>
            <person name="Holding M.L."/>
            <person name="Nystrom G.S."/>
            <person name="Colston T.J."/>
            <person name="Bartlett D.A."/>
            <person name="Mason A.J."/>
            <person name="Ellsworth S.A."/>
            <person name="Rautsaw R.M."/>
            <person name="Lawrence K.C."/>
            <person name="Strickland J.L."/>
            <person name="He B."/>
            <person name="Fraser P."/>
            <person name="Margres M.J."/>
            <person name="Gilbert D.M."/>
            <person name="Gibbs H.L."/>
            <person name="Parkinson C.L."/>
            <person name="Rokyta D.R."/>
        </authorList>
    </citation>
    <scope>NUCLEOTIDE SEQUENCE [LARGE SCALE GENOMIC DNA]</scope>
    <source>
        <strain evidence="1">DRR0105</strain>
    </source>
</reference>